<reference evidence="2 3" key="1">
    <citation type="journal article" date="2015" name="Stand. Genomic Sci.">
        <title>Genomic Encyclopedia of Bacterial and Archaeal Type Strains, Phase III: the genomes of soil and plant-associated and newly described type strains.</title>
        <authorList>
            <person name="Whitman W.B."/>
            <person name="Woyke T."/>
            <person name="Klenk H.P."/>
            <person name="Zhou Y."/>
            <person name="Lilburn T.G."/>
            <person name="Beck B.J."/>
            <person name="De Vos P."/>
            <person name="Vandamme P."/>
            <person name="Eisen J.A."/>
            <person name="Garrity G."/>
            <person name="Hugenholtz P."/>
            <person name="Kyrpides N.C."/>
        </authorList>
    </citation>
    <scope>NUCLEOTIDE SEQUENCE [LARGE SCALE GENOMIC DNA]</scope>
    <source>
        <strain evidence="2 3">VKM Ac-2572</strain>
    </source>
</reference>
<feature type="chain" id="PRO_5020319915" evidence="1">
    <location>
        <begin position="25"/>
        <end position="182"/>
    </location>
</feature>
<keyword evidence="3" id="KW-1185">Reference proteome</keyword>
<gene>
    <name evidence="2" type="ORF">EV652_114168</name>
</gene>
<sequence length="182" mass="19075">MRRFALVVGIVAALGLGAMPSAVAANPVVNHFTFTESFTDGDFCGTGQAVETTISVKGTEFLAPNQPVDSRNVTQANVVYTNPQNEATVLRRAAGLVSDTLISGDPDGVHTVETTVRGLTGSLRTADGLVLLGAGYLVLHETFDGEEFVSREIVINKGPHPNAESDLALFCDVTTDALGLTN</sequence>
<proteinExistence type="predicted"/>
<organism evidence="2 3">
    <name type="scientific">Kribbella steppae</name>
    <dbReference type="NCBI Taxonomy" id="2512223"/>
    <lineage>
        <taxon>Bacteria</taxon>
        <taxon>Bacillati</taxon>
        <taxon>Actinomycetota</taxon>
        <taxon>Actinomycetes</taxon>
        <taxon>Propionibacteriales</taxon>
        <taxon>Kribbellaceae</taxon>
        <taxon>Kribbella</taxon>
    </lineage>
</organism>
<accession>A0A4R2H2G2</accession>
<evidence type="ECO:0000256" key="1">
    <source>
        <dbReference type="SAM" id="SignalP"/>
    </source>
</evidence>
<dbReference type="EMBL" id="SLWN01000014">
    <property type="protein sequence ID" value="TCO19188.1"/>
    <property type="molecule type" value="Genomic_DNA"/>
</dbReference>
<dbReference type="AlphaFoldDB" id="A0A4R2H2G2"/>
<evidence type="ECO:0000313" key="3">
    <source>
        <dbReference type="Proteomes" id="UP000294508"/>
    </source>
</evidence>
<comment type="caution">
    <text evidence="2">The sequence shown here is derived from an EMBL/GenBank/DDBJ whole genome shotgun (WGS) entry which is preliminary data.</text>
</comment>
<feature type="signal peptide" evidence="1">
    <location>
        <begin position="1"/>
        <end position="24"/>
    </location>
</feature>
<dbReference type="RefSeq" id="WP_132213436.1">
    <property type="nucleotide sequence ID" value="NZ_SLWN01000014.1"/>
</dbReference>
<keyword evidence="1" id="KW-0732">Signal</keyword>
<name>A0A4R2H2G2_9ACTN</name>
<dbReference type="Proteomes" id="UP000294508">
    <property type="component" value="Unassembled WGS sequence"/>
</dbReference>
<protein>
    <submittedName>
        <fullName evidence="2">Uncharacterized protein</fullName>
    </submittedName>
</protein>
<dbReference type="OrthoDB" id="3826547at2"/>
<evidence type="ECO:0000313" key="2">
    <source>
        <dbReference type="EMBL" id="TCO19188.1"/>
    </source>
</evidence>